<dbReference type="Proteomes" id="UP000030752">
    <property type="component" value="Unassembled WGS sequence"/>
</dbReference>
<name>W2RVN6_CYPE1</name>
<comment type="similarity">
    <text evidence="1">Belongs to the GET4 family.</text>
</comment>
<dbReference type="EMBL" id="KB822720">
    <property type="protein sequence ID" value="ETN40502.1"/>
    <property type="molecule type" value="Genomic_DNA"/>
</dbReference>
<dbReference type="eggNOG" id="KOG3024">
    <property type="taxonomic scope" value="Eukaryota"/>
</dbReference>
<proteinExistence type="inferred from homology"/>
<evidence type="ECO:0008006" key="5">
    <source>
        <dbReference type="Google" id="ProtNLM"/>
    </source>
</evidence>
<reference evidence="3 4" key="1">
    <citation type="submission" date="2013-03" db="EMBL/GenBank/DDBJ databases">
        <title>The Genome Sequence of Phialophora europaea CBS 101466.</title>
        <authorList>
            <consortium name="The Broad Institute Genomics Platform"/>
            <person name="Cuomo C."/>
            <person name="de Hoog S."/>
            <person name="Gorbushina A."/>
            <person name="Walker B."/>
            <person name="Young S.K."/>
            <person name="Zeng Q."/>
            <person name="Gargeya S."/>
            <person name="Fitzgerald M."/>
            <person name="Haas B."/>
            <person name="Abouelleil A."/>
            <person name="Allen A.W."/>
            <person name="Alvarado L."/>
            <person name="Arachchi H.M."/>
            <person name="Berlin A.M."/>
            <person name="Chapman S.B."/>
            <person name="Gainer-Dewar J."/>
            <person name="Goldberg J."/>
            <person name="Griggs A."/>
            <person name="Gujja S."/>
            <person name="Hansen M."/>
            <person name="Howarth C."/>
            <person name="Imamovic A."/>
            <person name="Ireland A."/>
            <person name="Larimer J."/>
            <person name="McCowan C."/>
            <person name="Murphy C."/>
            <person name="Pearson M."/>
            <person name="Poon T.W."/>
            <person name="Priest M."/>
            <person name="Roberts A."/>
            <person name="Saif S."/>
            <person name="Shea T."/>
            <person name="Sisk P."/>
            <person name="Sykes S."/>
            <person name="Wortman J."/>
            <person name="Nusbaum C."/>
            <person name="Birren B."/>
        </authorList>
    </citation>
    <scope>NUCLEOTIDE SEQUENCE [LARGE SCALE GENOMIC DNA]</scope>
    <source>
        <strain evidence="3 4">CBS 101466</strain>
    </source>
</reference>
<dbReference type="GeneID" id="19972118"/>
<accession>W2RVN6</accession>
<dbReference type="RefSeq" id="XP_008717345.1">
    <property type="nucleotide sequence ID" value="XM_008719123.1"/>
</dbReference>
<dbReference type="GO" id="GO:0045048">
    <property type="term" value="P:protein insertion into ER membrane"/>
    <property type="evidence" value="ECO:0007669"/>
    <property type="project" value="InterPro"/>
</dbReference>
<gene>
    <name evidence="3" type="ORF">HMPREF1541_04779</name>
</gene>
<evidence type="ECO:0000256" key="1">
    <source>
        <dbReference type="ARBA" id="ARBA00005351"/>
    </source>
</evidence>
<dbReference type="VEuPathDB" id="FungiDB:HMPREF1541_04779"/>
<sequence>MSSKIAKTIARQQERIAEGNYYEAHQQLRVITSRYLKSTDYKSAADVLYNGALLLLKAGQGGSGGDLSMMLLNDVYTKGEYECTEENKQRLLEILHAFQKDEPTRKRFVQEMINWSGKFGELERGDPELHNAVGKLYAEEGEAYDAERHLLIGTPSSAPILASLHYQWYTADSPHTAALYASRSVLPYLVLGNLASATTALAQFTSLLTSSNTSLPTQSIDSAKSSVRIFPSIPLLNFLALLLLSAQKNDAGLFRQLAKHYAGHLKEVEEFWGEALANVGEIWFNIRMPKQGGSNPLFDMMSNMMFGGGGGAAGQARGGTPRAATPKPAVQAKPPSAPAAMELD</sequence>
<evidence type="ECO:0000313" key="4">
    <source>
        <dbReference type="Proteomes" id="UP000030752"/>
    </source>
</evidence>
<evidence type="ECO:0000313" key="3">
    <source>
        <dbReference type="EMBL" id="ETN40502.1"/>
    </source>
</evidence>
<dbReference type="Pfam" id="PF04190">
    <property type="entry name" value="GET4"/>
    <property type="match status" value="1"/>
</dbReference>
<dbReference type="InParanoid" id="W2RVN6"/>
<dbReference type="FunCoup" id="W2RVN6">
    <property type="interactions" value="377"/>
</dbReference>
<dbReference type="PANTHER" id="PTHR12875:SF0">
    <property type="entry name" value="GOLGI TO ER TRAFFIC PROTEIN 4 HOMOLOG"/>
    <property type="match status" value="1"/>
</dbReference>
<dbReference type="InterPro" id="IPR011990">
    <property type="entry name" value="TPR-like_helical_dom_sf"/>
</dbReference>
<dbReference type="STRING" id="1220924.W2RVN6"/>
<dbReference type="HOGENOM" id="CLU_046061_0_1_1"/>
<dbReference type="InterPro" id="IPR007317">
    <property type="entry name" value="GET4"/>
</dbReference>
<dbReference type="OrthoDB" id="10252405at2759"/>
<protein>
    <recommendedName>
        <fullName evidence="5">DUF410 domain-containing protein</fullName>
    </recommendedName>
</protein>
<feature type="region of interest" description="Disordered" evidence="2">
    <location>
        <begin position="311"/>
        <end position="344"/>
    </location>
</feature>
<organism evidence="3 4">
    <name type="scientific">Cyphellophora europaea (strain CBS 101466)</name>
    <name type="common">Phialophora europaea</name>
    <dbReference type="NCBI Taxonomy" id="1220924"/>
    <lineage>
        <taxon>Eukaryota</taxon>
        <taxon>Fungi</taxon>
        <taxon>Dikarya</taxon>
        <taxon>Ascomycota</taxon>
        <taxon>Pezizomycotina</taxon>
        <taxon>Eurotiomycetes</taxon>
        <taxon>Chaetothyriomycetidae</taxon>
        <taxon>Chaetothyriales</taxon>
        <taxon>Cyphellophoraceae</taxon>
        <taxon>Cyphellophora</taxon>
    </lineage>
</organism>
<dbReference type="Gene3D" id="1.25.40.10">
    <property type="entry name" value="Tetratricopeptide repeat domain"/>
    <property type="match status" value="1"/>
</dbReference>
<dbReference type="PANTHER" id="PTHR12875">
    <property type="entry name" value="GOLGI TO ER TRAFFIC PROTEIN 4 HOMOLOG"/>
    <property type="match status" value="1"/>
</dbReference>
<dbReference type="GO" id="GO:0072380">
    <property type="term" value="C:TRC complex"/>
    <property type="evidence" value="ECO:0007669"/>
    <property type="project" value="TreeGrafter"/>
</dbReference>
<evidence type="ECO:0000256" key="2">
    <source>
        <dbReference type="SAM" id="MobiDB-lite"/>
    </source>
</evidence>
<dbReference type="AlphaFoldDB" id="W2RVN6"/>
<keyword evidence="4" id="KW-1185">Reference proteome</keyword>